<evidence type="ECO:0000313" key="10">
    <source>
        <dbReference type="EMBL" id="MZP43424.1"/>
    </source>
</evidence>
<feature type="transmembrane region" description="Helical" evidence="8">
    <location>
        <begin position="96"/>
        <end position="119"/>
    </location>
</feature>
<evidence type="ECO:0000256" key="3">
    <source>
        <dbReference type="ARBA" id="ARBA00022448"/>
    </source>
</evidence>
<evidence type="ECO:0000313" key="11">
    <source>
        <dbReference type="Proteomes" id="UP000471031"/>
    </source>
</evidence>
<dbReference type="InterPro" id="IPR035906">
    <property type="entry name" value="MetI-like_sf"/>
</dbReference>
<dbReference type="PROSITE" id="PS50928">
    <property type="entry name" value="ABC_TM1"/>
    <property type="match status" value="1"/>
</dbReference>
<dbReference type="CDD" id="cd06261">
    <property type="entry name" value="TM_PBP2"/>
    <property type="match status" value="1"/>
</dbReference>
<dbReference type="PANTHER" id="PTHR42929">
    <property type="entry name" value="INNER MEMBRANE ABC TRANSPORTER PERMEASE PROTEIN YDCU-RELATED-RELATED"/>
    <property type="match status" value="1"/>
</dbReference>
<evidence type="ECO:0000256" key="4">
    <source>
        <dbReference type="ARBA" id="ARBA00022475"/>
    </source>
</evidence>
<feature type="transmembrane region" description="Helical" evidence="8">
    <location>
        <begin position="147"/>
        <end position="167"/>
    </location>
</feature>
<comment type="caution">
    <text evidence="10">The sequence shown here is derived from an EMBL/GenBank/DDBJ whole genome shotgun (WGS) entry which is preliminary data.</text>
</comment>
<sequence>MNKGRWLALPALGWLTAFFLIPLFFVVAISFCQRGTYGEVLYQFTLENYRRFFEPLYLNILSDTVQMSVVTTILTFLLGYPLAYRIVRMNRSWQNVWLLMVMVPFWINFLIRSYAWVVILRSQGLLNTFLIASGLIDQPLNLLYNPAAVQLGMIYTHLPFMVLPVYVSLEQLDRRLLEAAYDLGGTPWQSFRQVTLPLTLPGIAAGSILVFVSSLGMFVVPDIMGGAKSALIGNLIQNQFLSARDWPFGSALSILLTVFSLVLIYLYYRVLESQKGKGGRH</sequence>
<dbReference type="Pfam" id="PF00528">
    <property type="entry name" value="BPD_transp_1"/>
    <property type="match status" value="1"/>
</dbReference>
<evidence type="ECO:0000256" key="5">
    <source>
        <dbReference type="ARBA" id="ARBA00022692"/>
    </source>
</evidence>
<evidence type="ECO:0000256" key="1">
    <source>
        <dbReference type="ARBA" id="ARBA00004651"/>
    </source>
</evidence>
<evidence type="ECO:0000259" key="9">
    <source>
        <dbReference type="PROSITE" id="PS50928"/>
    </source>
</evidence>
<evidence type="ECO:0000256" key="2">
    <source>
        <dbReference type="ARBA" id="ARBA00007069"/>
    </source>
</evidence>
<dbReference type="OrthoDB" id="9807047at2"/>
<dbReference type="GO" id="GO:0055085">
    <property type="term" value="P:transmembrane transport"/>
    <property type="evidence" value="ECO:0007669"/>
    <property type="project" value="InterPro"/>
</dbReference>
<proteinExistence type="inferred from homology"/>
<dbReference type="Proteomes" id="UP000471031">
    <property type="component" value="Unassembled WGS sequence"/>
</dbReference>
<accession>A0A845LDH3</accession>
<feature type="transmembrane region" description="Helical" evidence="8">
    <location>
        <begin position="56"/>
        <end position="84"/>
    </location>
</feature>
<dbReference type="Gene3D" id="1.10.3720.10">
    <property type="entry name" value="MetI-like"/>
    <property type="match status" value="1"/>
</dbReference>
<gene>
    <name evidence="10" type="ORF">GTO89_10270</name>
</gene>
<comment type="similarity">
    <text evidence="2">Belongs to the binding-protein-dependent transport system permease family. CysTW subfamily.</text>
</comment>
<dbReference type="SUPFAM" id="SSF161098">
    <property type="entry name" value="MetI-like"/>
    <property type="match status" value="1"/>
</dbReference>
<dbReference type="GO" id="GO:0005886">
    <property type="term" value="C:plasma membrane"/>
    <property type="evidence" value="ECO:0007669"/>
    <property type="project" value="UniProtKB-SubCell"/>
</dbReference>
<evidence type="ECO:0000256" key="8">
    <source>
        <dbReference type="RuleBase" id="RU363032"/>
    </source>
</evidence>
<dbReference type="PANTHER" id="PTHR42929:SF1">
    <property type="entry name" value="INNER MEMBRANE ABC TRANSPORTER PERMEASE PROTEIN YDCU-RELATED"/>
    <property type="match status" value="1"/>
</dbReference>
<feature type="domain" description="ABC transmembrane type-1" evidence="9">
    <location>
        <begin position="61"/>
        <end position="267"/>
    </location>
</feature>
<keyword evidence="4" id="KW-1003">Cell membrane</keyword>
<comment type="subcellular location">
    <subcellularLocation>
        <location evidence="1 8">Cell membrane</location>
        <topology evidence="1 8">Multi-pass membrane protein</topology>
    </subcellularLocation>
</comment>
<keyword evidence="5 8" id="KW-0812">Transmembrane</keyword>
<evidence type="ECO:0000256" key="6">
    <source>
        <dbReference type="ARBA" id="ARBA00022989"/>
    </source>
</evidence>
<feature type="transmembrane region" description="Helical" evidence="8">
    <location>
        <begin position="198"/>
        <end position="220"/>
    </location>
</feature>
<name>A0A845LDH3_HELGE</name>
<dbReference type="EMBL" id="WXEX01000008">
    <property type="protein sequence ID" value="MZP43424.1"/>
    <property type="molecule type" value="Genomic_DNA"/>
</dbReference>
<dbReference type="InterPro" id="IPR000515">
    <property type="entry name" value="MetI-like"/>
</dbReference>
<keyword evidence="7 8" id="KW-0472">Membrane</keyword>
<keyword evidence="6 8" id="KW-1133">Transmembrane helix</keyword>
<dbReference type="RefSeq" id="WP_161262000.1">
    <property type="nucleotide sequence ID" value="NZ_JAFBDC010000007.1"/>
</dbReference>
<feature type="transmembrane region" description="Helical" evidence="8">
    <location>
        <begin position="248"/>
        <end position="268"/>
    </location>
</feature>
<keyword evidence="11" id="KW-1185">Reference proteome</keyword>
<evidence type="ECO:0000256" key="7">
    <source>
        <dbReference type="ARBA" id="ARBA00023136"/>
    </source>
</evidence>
<reference evidence="10 11" key="1">
    <citation type="submission" date="2020-01" db="EMBL/GenBank/DDBJ databases">
        <title>Whole genome sequence of Heliobacterium gestii DSM 11169.</title>
        <authorList>
            <person name="Kyndt J.A."/>
            <person name="Meyer T.E."/>
        </authorList>
    </citation>
    <scope>NUCLEOTIDE SEQUENCE [LARGE SCALE GENOMIC DNA]</scope>
    <source>
        <strain evidence="10 11">DSM 11169</strain>
    </source>
</reference>
<protein>
    <submittedName>
        <fullName evidence="10">ABC transporter permease subunit</fullName>
    </submittedName>
</protein>
<keyword evidence="3 8" id="KW-0813">Transport</keyword>
<organism evidence="10 11">
    <name type="scientific">Heliomicrobium gestii</name>
    <name type="common">Heliobacterium gestii</name>
    <dbReference type="NCBI Taxonomy" id="2699"/>
    <lineage>
        <taxon>Bacteria</taxon>
        <taxon>Bacillati</taxon>
        <taxon>Bacillota</taxon>
        <taxon>Clostridia</taxon>
        <taxon>Eubacteriales</taxon>
        <taxon>Heliobacteriaceae</taxon>
        <taxon>Heliomicrobium</taxon>
    </lineage>
</organism>
<dbReference type="AlphaFoldDB" id="A0A845LDH3"/>